<evidence type="ECO:0000256" key="2">
    <source>
        <dbReference type="ARBA" id="ARBA00022695"/>
    </source>
</evidence>
<evidence type="ECO:0000259" key="8">
    <source>
        <dbReference type="Pfam" id="PF17917"/>
    </source>
</evidence>
<evidence type="ECO:0000256" key="1">
    <source>
        <dbReference type="ARBA" id="ARBA00022679"/>
    </source>
</evidence>
<sequence>MSVSQNPNPTPVSVQFNNHQNKPHIHPIKPFDGNSSVVQWFKSFMIYMNIINCTEQTIVQSFPHFLEGKAQQWFLNLSEQVVTSNRLQELLYIRFKPTPLTVEMLQVEQENQKKKLDRLENDAVIAAVSANSFQNNGKQQNNRLQHRPYQQQERPYQQQNSYQQQRQYQQQSQYPQQQQNQYQQQQRNQQQRPYMNSQECHRCGFDFINHLDSKIDCGNKTLNLSDGNEAFVSQIKEIFGLARTTEAVTIPKKSEEECQRSFENLKQKLLEAPILAFPKSTEPFILTCDASDTAIGYVLSQKDCEGNEHPISYGGRSLKSCERNWITTEKECLAIICDIQAYHPYLSSARFTVQTDHKALCWLNNVKNPSARIGRWALTLQPYKFDVIYKEGKTNSVADAFSRREYNNTNEKDSSITESGQMEKDIFFI</sequence>
<dbReference type="GO" id="GO:0003964">
    <property type="term" value="F:RNA-directed DNA polymerase activity"/>
    <property type="evidence" value="ECO:0007669"/>
    <property type="project" value="UniProtKB-KW"/>
</dbReference>
<evidence type="ECO:0000313" key="9">
    <source>
        <dbReference type="EMBL" id="CAC5402237.1"/>
    </source>
</evidence>
<organism evidence="9 10">
    <name type="scientific">Mytilus coruscus</name>
    <name type="common">Sea mussel</name>
    <dbReference type="NCBI Taxonomy" id="42192"/>
    <lineage>
        <taxon>Eukaryota</taxon>
        <taxon>Metazoa</taxon>
        <taxon>Spiralia</taxon>
        <taxon>Lophotrochozoa</taxon>
        <taxon>Mollusca</taxon>
        <taxon>Bivalvia</taxon>
        <taxon>Autobranchia</taxon>
        <taxon>Pteriomorphia</taxon>
        <taxon>Mytilida</taxon>
        <taxon>Mytiloidea</taxon>
        <taxon>Mytilidae</taxon>
        <taxon>Mytilinae</taxon>
        <taxon>Mytilus</taxon>
    </lineage>
</organism>
<name>A0A6J8D3L8_MYTCO</name>
<proteinExistence type="predicted"/>
<dbReference type="AlphaFoldDB" id="A0A6J8D3L8"/>
<dbReference type="GO" id="GO:0016787">
    <property type="term" value="F:hydrolase activity"/>
    <property type="evidence" value="ECO:0007669"/>
    <property type="project" value="UniProtKB-KW"/>
</dbReference>
<dbReference type="FunFam" id="3.10.20.370:FF:000001">
    <property type="entry name" value="Retrovirus-related Pol polyprotein from transposon 17.6-like protein"/>
    <property type="match status" value="1"/>
</dbReference>
<feature type="compositionally biased region" description="Polar residues" evidence="7">
    <location>
        <begin position="130"/>
        <end position="143"/>
    </location>
</feature>
<keyword evidence="5" id="KW-0378">Hydrolase</keyword>
<dbReference type="PANTHER" id="PTHR37984:SF5">
    <property type="entry name" value="PROTEIN NYNRIN-LIKE"/>
    <property type="match status" value="1"/>
</dbReference>
<reference evidence="9 10" key="1">
    <citation type="submission" date="2020-06" db="EMBL/GenBank/DDBJ databases">
        <authorList>
            <person name="Li R."/>
            <person name="Bekaert M."/>
        </authorList>
    </citation>
    <scope>NUCLEOTIDE SEQUENCE [LARGE SCALE GENOMIC DNA]</scope>
    <source>
        <strain evidence="10">wild</strain>
    </source>
</reference>
<feature type="domain" description="Reverse transcriptase RNase H-like" evidence="8">
    <location>
        <begin position="281"/>
        <end position="383"/>
    </location>
</feature>
<keyword evidence="4" id="KW-0255">Endonuclease</keyword>
<dbReference type="GO" id="GO:0004519">
    <property type="term" value="F:endonuclease activity"/>
    <property type="evidence" value="ECO:0007669"/>
    <property type="project" value="UniProtKB-KW"/>
</dbReference>
<dbReference type="PANTHER" id="PTHR37984">
    <property type="entry name" value="PROTEIN CBG26694"/>
    <property type="match status" value="1"/>
</dbReference>
<accession>A0A6J8D3L8</accession>
<protein>
    <recommendedName>
        <fullName evidence="8">Reverse transcriptase RNase H-like domain-containing protein</fullName>
    </recommendedName>
</protein>
<feature type="compositionally biased region" description="Low complexity" evidence="7">
    <location>
        <begin position="147"/>
        <end position="193"/>
    </location>
</feature>
<evidence type="ECO:0000256" key="4">
    <source>
        <dbReference type="ARBA" id="ARBA00022759"/>
    </source>
</evidence>
<evidence type="ECO:0000256" key="5">
    <source>
        <dbReference type="ARBA" id="ARBA00022801"/>
    </source>
</evidence>
<evidence type="ECO:0000313" key="10">
    <source>
        <dbReference type="Proteomes" id="UP000507470"/>
    </source>
</evidence>
<dbReference type="Pfam" id="PF17917">
    <property type="entry name" value="RT_RNaseH"/>
    <property type="match status" value="1"/>
</dbReference>
<keyword evidence="2" id="KW-0548">Nucleotidyltransferase</keyword>
<dbReference type="CDD" id="cd09274">
    <property type="entry name" value="RNase_HI_RT_Ty3"/>
    <property type="match status" value="1"/>
</dbReference>
<dbReference type="OrthoDB" id="116078at2759"/>
<dbReference type="InterPro" id="IPR050951">
    <property type="entry name" value="Retrovirus_Pol_polyprotein"/>
</dbReference>
<dbReference type="EMBL" id="CACVKT020006490">
    <property type="protein sequence ID" value="CAC5402237.1"/>
    <property type="molecule type" value="Genomic_DNA"/>
</dbReference>
<evidence type="ECO:0000256" key="3">
    <source>
        <dbReference type="ARBA" id="ARBA00022722"/>
    </source>
</evidence>
<keyword evidence="3" id="KW-0540">Nuclease</keyword>
<dbReference type="InterPro" id="IPR043502">
    <property type="entry name" value="DNA/RNA_pol_sf"/>
</dbReference>
<dbReference type="InterPro" id="IPR041373">
    <property type="entry name" value="RT_RNaseH"/>
</dbReference>
<keyword evidence="1" id="KW-0808">Transferase</keyword>
<keyword evidence="6" id="KW-0695">RNA-directed DNA polymerase</keyword>
<dbReference type="Proteomes" id="UP000507470">
    <property type="component" value="Unassembled WGS sequence"/>
</dbReference>
<dbReference type="Gene3D" id="3.10.20.370">
    <property type="match status" value="1"/>
</dbReference>
<evidence type="ECO:0000256" key="7">
    <source>
        <dbReference type="SAM" id="MobiDB-lite"/>
    </source>
</evidence>
<feature type="region of interest" description="Disordered" evidence="7">
    <location>
        <begin position="130"/>
        <end position="193"/>
    </location>
</feature>
<dbReference type="SUPFAM" id="SSF56672">
    <property type="entry name" value="DNA/RNA polymerases"/>
    <property type="match status" value="1"/>
</dbReference>
<evidence type="ECO:0000256" key="6">
    <source>
        <dbReference type="ARBA" id="ARBA00022918"/>
    </source>
</evidence>
<keyword evidence="10" id="KW-1185">Reference proteome</keyword>
<gene>
    <name evidence="9" type="ORF">MCOR_36204</name>
</gene>